<dbReference type="RefSeq" id="WP_247230926.1">
    <property type="nucleotide sequence ID" value="NZ_JALKHS010000006.1"/>
</dbReference>
<keyword evidence="1" id="KW-0472">Membrane</keyword>
<name>A0ABT0DVW9_9SPHN</name>
<dbReference type="SMART" id="SM00014">
    <property type="entry name" value="acidPPc"/>
    <property type="match status" value="1"/>
</dbReference>
<dbReference type="PANTHER" id="PTHR14969:SF13">
    <property type="entry name" value="AT30094P"/>
    <property type="match status" value="1"/>
</dbReference>
<dbReference type="PANTHER" id="PTHR14969">
    <property type="entry name" value="SPHINGOSINE-1-PHOSPHATE PHOSPHOHYDROLASE"/>
    <property type="match status" value="1"/>
</dbReference>
<organism evidence="3 4">
    <name type="scientific">Sphingobium agri</name>
    <dbReference type="NCBI Taxonomy" id="2933566"/>
    <lineage>
        <taxon>Bacteria</taxon>
        <taxon>Pseudomonadati</taxon>
        <taxon>Pseudomonadota</taxon>
        <taxon>Alphaproteobacteria</taxon>
        <taxon>Sphingomonadales</taxon>
        <taxon>Sphingomonadaceae</taxon>
        <taxon>Sphingobium</taxon>
    </lineage>
</organism>
<dbReference type="SUPFAM" id="SSF48317">
    <property type="entry name" value="Acid phosphatase/Vanadium-dependent haloperoxidase"/>
    <property type="match status" value="1"/>
</dbReference>
<gene>
    <name evidence="3" type="ORF">MU848_06665</name>
</gene>
<dbReference type="EMBL" id="JALKHS010000006">
    <property type="protein sequence ID" value="MCK0531263.1"/>
    <property type="molecule type" value="Genomic_DNA"/>
</dbReference>
<feature type="transmembrane region" description="Helical" evidence="1">
    <location>
        <begin position="12"/>
        <end position="32"/>
    </location>
</feature>
<protein>
    <submittedName>
        <fullName evidence="3">Phosphatase PAP2 family protein</fullName>
    </submittedName>
</protein>
<sequence>MGARSISDRRSWQGGAGIFVLALLGVLAIALLQRSGWFDPLNIAAMNAAGAGRVAAPWITTVMVAASAVGDTVGRLLIMAAVALGLLYRRQRHAAQWLALVVVGGTLLNTGLKQIFAAPRPDLLPHIDIVHSYSFPSGHSAGTMILFGALAMLMHRALTRHSRPTPFALSLSKDSARTEPRDRGQGLYALPYIAAALIIALIGTSRVWLGVHWPSDVLAGWVEGLGWLCLWRHWLPAGRGQEQRVA</sequence>
<feature type="transmembrane region" description="Helical" evidence="1">
    <location>
        <begin position="95"/>
        <end position="116"/>
    </location>
</feature>
<keyword evidence="1" id="KW-1133">Transmembrane helix</keyword>
<feature type="transmembrane region" description="Helical" evidence="1">
    <location>
        <begin position="136"/>
        <end position="154"/>
    </location>
</feature>
<dbReference type="Pfam" id="PF01569">
    <property type="entry name" value="PAP2"/>
    <property type="match status" value="1"/>
</dbReference>
<keyword evidence="4" id="KW-1185">Reference proteome</keyword>
<proteinExistence type="predicted"/>
<evidence type="ECO:0000259" key="2">
    <source>
        <dbReference type="SMART" id="SM00014"/>
    </source>
</evidence>
<dbReference type="InterPro" id="IPR036938">
    <property type="entry name" value="PAP2/HPO_sf"/>
</dbReference>
<keyword evidence="1" id="KW-0812">Transmembrane</keyword>
<evidence type="ECO:0000313" key="3">
    <source>
        <dbReference type="EMBL" id="MCK0531263.1"/>
    </source>
</evidence>
<evidence type="ECO:0000313" key="4">
    <source>
        <dbReference type="Proteomes" id="UP001203512"/>
    </source>
</evidence>
<evidence type="ECO:0000256" key="1">
    <source>
        <dbReference type="SAM" id="Phobius"/>
    </source>
</evidence>
<comment type="caution">
    <text evidence="3">The sequence shown here is derived from an EMBL/GenBank/DDBJ whole genome shotgun (WGS) entry which is preliminary data.</text>
</comment>
<dbReference type="InterPro" id="IPR000326">
    <property type="entry name" value="PAP2/HPO"/>
</dbReference>
<reference evidence="3 4" key="1">
    <citation type="submission" date="2022-04" db="EMBL/GenBank/DDBJ databases">
        <authorList>
            <person name="Huq M.A."/>
        </authorList>
    </citation>
    <scope>NUCLEOTIDE SEQUENCE [LARGE SCALE GENOMIC DNA]</scope>
    <source>
        <strain evidence="3 4">MAH-33</strain>
    </source>
</reference>
<dbReference type="Gene3D" id="1.20.144.10">
    <property type="entry name" value="Phosphatidic acid phosphatase type 2/haloperoxidase"/>
    <property type="match status" value="2"/>
</dbReference>
<feature type="transmembrane region" description="Helical" evidence="1">
    <location>
        <begin position="44"/>
        <end position="66"/>
    </location>
</feature>
<feature type="domain" description="Phosphatidic acid phosphatase type 2/haloperoxidase" evidence="2">
    <location>
        <begin position="95"/>
        <end position="232"/>
    </location>
</feature>
<feature type="transmembrane region" description="Helical" evidence="1">
    <location>
        <begin position="187"/>
        <end position="211"/>
    </location>
</feature>
<dbReference type="Proteomes" id="UP001203512">
    <property type="component" value="Unassembled WGS sequence"/>
</dbReference>
<accession>A0ABT0DVW9</accession>
<dbReference type="CDD" id="cd03392">
    <property type="entry name" value="PAP2_like_2"/>
    <property type="match status" value="1"/>
</dbReference>